<dbReference type="InterPro" id="IPR000602">
    <property type="entry name" value="Glyco_hydro_38_N"/>
</dbReference>
<dbReference type="SUPFAM" id="SSF88713">
    <property type="entry name" value="Glycoside hydrolase/deacetylase"/>
    <property type="match status" value="1"/>
</dbReference>
<dbReference type="InterPro" id="IPR028995">
    <property type="entry name" value="Glyco_hydro_57/38_cen_sf"/>
</dbReference>
<dbReference type="PANTHER" id="PTHR46017:SF1">
    <property type="entry name" value="ALPHA-MANNOSIDASE 2C1"/>
    <property type="match status" value="1"/>
</dbReference>
<dbReference type="PANTHER" id="PTHR46017">
    <property type="entry name" value="ALPHA-MANNOSIDASE 2C1"/>
    <property type="match status" value="1"/>
</dbReference>
<evidence type="ECO:0000256" key="1">
    <source>
        <dbReference type="ARBA" id="ARBA00009792"/>
    </source>
</evidence>
<dbReference type="InterPro" id="IPR037094">
    <property type="entry name" value="Glyco_hydro_38_cen_sf"/>
</dbReference>
<name>A0ABW4BBB4_9LACO</name>
<dbReference type="Pfam" id="PF01074">
    <property type="entry name" value="Glyco_hydro_38N"/>
    <property type="match status" value="1"/>
</dbReference>
<evidence type="ECO:0000259" key="5">
    <source>
        <dbReference type="SMART" id="SM00872"/>
    </source>
</evidence>
<organism evidence="6 7">
    <name type="scientific">Lacticaseibacillus suilingensis</name>
    <dbReference type="NCBI Taxonomy" id="2799577"/>
    <lineage>
        <taxon>Bacteria</taxon>
        <taxon>Bacillati</taxon>
        <taxon>Bacillota</taxon>
        <taxon>Bacilli</taxon>
        <taxon>Lactobacillales</taxon>
        <taxon>Lactobacillaceae</taxon>
        <taxon>Lacticaseibacillus</taxon>
    </lineage>
</organism>
<gene>
    <name evidence="6" type="ORF">ACFQ41_00685</name>
</gene>
<evidence type="ECO:0000256" key="2">
    <source>
        <dbReference type="ARBA" id="ARBA00022723"/>
    </source>
</evidence>
<keyword evidence="4" id="KW-0326">Glycosidase</keyword>
<dbReference type="Gene3D" id="3.20.110.10">
    <property type="entry name" value="Glycoside hydrolase 38, N terminal domain"/>
    <property type="match status" value="1"/>
</dbReference>
<dbReference type="SUPFAM" id="SSF74650">
    <property type="entry name" value="Galactose mutarotase-like"/>
    <property type="match status" value="1"/>
</dbReference>
<dbReference type="CDD" id="cd10789">
    <property type="entry name" value="GH38N_AMII_ER_cytosolic"/>
    <property type="match status" value="1"/>
</dbReference>
<comment type="similarity">
    <text evidence="1">Belongs to the glycosyl hydrolase 38 family.</text>
</comment>
<dbReference type="Gene3D" id="2.70.98.30">
    <property type="entry name" value="Golgi alpha-mannosidase II, domain 4"/>
    <property type="match status" value="1"/>
</dbReference>
<dbReference type="SUPFAM" id="SSF88688">
    <property type="entry name" value="Families 57/38 glycoside transferase middle domain"/>
    <property type="match status" value="1"/>
</dbReference>
<evidence type="ECO:0000313" key="7">
    <source>
        <dbReference type="Proteomes" id="UP001597199"/>
    </source>
</evidence>
<dbReference type="InterPro" id="IPR011682">
    <property type="entry name" value="Glyco_hydro_38_C"/>
</dbReference>
<dbReference type="Pfam" id="PF07748">
    <property type="entry name" value="Glyco_hydro_38C"/>
    <property type="match status" value="1"/>
</dbReference>
<reference evidence="7" key="1">
    <citation type="journal article" date="2019" name="Int. J. Syst. Evol. Microbiol.">
        <title>The Global Catalogue of Microorganisms (GCM) 10K type strain sequencing project: providing services to taxonomists for standard genome sequencing and annotation.</title>
        <authorList>
            <consortium name="The Broad Institute Genomics Platform"/>
            <consortium name="The Broad Institute Genome Sequencing Center for Infectious Disease"/>
            <person name="Wu L."/>
            <person name="Ma J."/>
        </authorList>
    </citation>
    <scope>NUCLEOTIDE SEQUENCE [LARGE SCALE GENOMIC DNA]</scope>
    <source>
        <strain evidence="7">CCM 9110</strain>
    </source>
</reference>
<dbReference type="SMART" id="SM00872">
    <property type="entry name" value="Alpha-mann_mid"/>
    <property type="match status" value="1"/>
</dbReference>
<dbReference type="EMBL" id="JBHTOA010000005">
    <property type="protein sequence ID" value="MFD1397820.1"/>
    <property type="molecule type" value="Genomic_DNA"/>
</dbReference>
<evidence type="ECO:0000313" key="6">
    <source>
        <dbReference type="EMBL" id="MFD1397820.1"/>
    </source>
</evidence>
<comment type="caution">
    <text evidence="6">The sequence shown here is derived from an EMBL/GenBank/DDBJ whole genome shotgun (WGS) entry which is preliminary data.</text>
</comment>
<dbReference type="Proteomes" id="UP001597199">
    <property type="component" value="Unassembled WGS sequence"/>
</dbReference>
<keyword evidence="2" id="KW-0479">Metal-binding</keyword>
<dbReference type="InterPro" id="IPR011330">
    <property type="entry name" value="Glyco_hydro/deAcase_b/a-brl"/>
</dbReference>
<dbReference type="InterPro" id="IPR041147">
    <property type="entry name" value="GH38_C"/>
</dbReference>
<evidence type="ECO:0000256" key="3">
    <source>
        <dbReference type="ARBA" id="ARBA00022801"/>
    </source>
</evidence>
<keyword evidence="7" id="KW-1185">Reference proteome</keyword>
<dbReference type="Pfam" id="PF17677">
    <property type="entry name" value="Glyco_hydro38C2"/>
    <property type="match status" value="1"/>
</dbReference>
<dbReference type="InterPro" id="IPR011013">
    <property type="entry name" value="Gal_mutarotase_sf_dom"/>
</dbReference>
<dbReference type="Gene3D" id="1.20.1270.50">
    <property type="entry name" value="Glycoside hydrolase family 38, central domain"/>
    <property type="match status" value="1"/>
</dbReference>
<dbReference type="RefSeq" id="WP_204119485.1">
    <property type="nucleotide sequence ID" value="NZ_BOLV01000016.1"/>
</dbReference>
<dbReference type="InterPro" id="IPR015341">
    <property type="entry name" value="Glyco_hydro_38_cen"/>
</dbReference>
<dbReference type="InterPro" id="IPR027291">
    <property type="entry name" value="Glyco_hydro_38_N_sf"/>
</dbReference>
<keyword evidence="3" id="KW-0378">Hydrolase</keyword>
<protein>
    <submittedName>
        <fullName evidence="6">Alpha-mannosidase</fullName>
    </submittedName>
</protein>
<sequence length="1033" mass="116787">MTAEFDQRKVNQQLRLLDQALYADFQDLSDLALWHETRADHRTLPPAEAQWQAVQLGDHWSGRDDYHWLRFTVPVPAASEATVAKLDVGRTGDGNNSGFEGLLFVNGQVRQAVDSNHEEIFFGPEYAGQQVVCHLLMWSGLEGGGPKKTQHFVFNQAAFGPEHRLARQAYRYLANIVNLIPELHADDPLRYDYQRLVKQAFSHFFWATLTPAALDEACGQVMALIETFITAHHGSKLAFNIDAIGQTHIDVAWLWRYRHTREKARRSFATALRLMDRYPEFKFFYSTPQVHKFIEQDDPTMFKAIQQRAKEGRWEPDGGTWVEPDTNLPSGEALTRQFLYGTRYFEAKFHHRQTVLWLPDVFGYSYALPQIMRGFGIERFATTKISWNDTNRMPHDVFMWTGLDGSRVLTEFITTTERTYDYTNPKEWKYTYNGEISPHVIMDSYRAYQDKDLTNVLLMPYGFGDGGGGPTKEMIENIQVIDRLPGMPHIQNKTVADFFSDLQQTFTANQTPYPEWNGELYLEYHRGTYTSQAAIKRQNRKLELAVRRAEIIATTAWVQQGVAYPKTAFDRIWEILLRNQFHDVLPGSAIGEVYEDANALYAEARQLVANIIADRLPAGSSDQYTLFNPTQLTHLTVYIAQPEAGIFEDNSGNQIAALREGRGWRLPQVAIAPFSSRKVHFVPVKQTLHQQTLAVDHLTTPHYELAWNAKGQLTRLFDRDHQREVLTPGGLGNVLRVYEDRPTAFDNWNIDADYPAKSQELAADQITVTADEAGYEVAMHYNFHHSTVSQTLKIPLDSRRLDFVTSAQWHEHELLLRTSFDLNVMTDVARYDIQYGNMTRPIARNTSWEQAKFEVVGHQWADMSQRDYGVALLNDCKYGYAATAAGLSLSLIKAGVYPDPDADQGQHDFTYSLLPHEGDYLAGGVVEAAAALNDPAVVLPGVAASLPALFTVASPTAGVDAIKQSEAGDAVIIRLHDFSGAATTVSVTPNFAYTQAQEVRLDESPVRDLTANADGAVSVELHPYQIVTLAFKR</sequence>
<accession>A0ABW4BBB4</accession>
<feature type="domain" description="Glycoside hydrolase family 38 central" evidence="5">
    <location>
        <begin position="523"/>
        <end position="601"/>
    </location>
</feature>
<dbReference type="Gene3D" id="2.60.40.2220">
    <property type="match status" value="1"/>
</dbReference>
<proteinExistence type="inferred from homology"/>
<dbReference type="Pfam" id="PF09261">
    <property type="entry name" value="Alpha-mann_mid"/>
    <property type="match status" value="1"/>
</dbReference>
<evidence type="ECO:0000256" key="4">
    <source>
        <dbReference type="ARBA" id="ARBA00023295"/>
    </source>
</evidence>